<keyword evidence="2" id="KW-0040">ANK repeat</keyword>
<reference evidence="5 6" key="1">
    <citation type="submission" date="2017-05" db="EMBL/GenBank/DDBJ databases">
        <title>Genome sequence for an aflatoxigenic pathogen of Argentinian peanut, Aspergillus arachidicola.</title>
        <authorList>
            <person name="Moore G."/>
            <person name="Beltz S.B."/>
            <person name="Mack B.M."/>
        </authorList>
    </citation>
    <scope>NUCLEOTIDE SEQUENCE [LARGE SCALE GENOMIC DNA]</scope>
    <source>
        <strain evidence="5 6">CBS 117610</strain>
    </source>
</reference>
<dbReference type="InterPro" id="IPR036770">
    <property type="entry name" value="Ankyrin_rpt-contain_sf"/>
</dbReference>
<dbReference type="PANTHER" id="PTHR10039">
    <property type="entry name" value="AMELOGENIN"/>
    <property type="match status" value="1"/>
</dbReference>
<protein>
    <recommendedName>
        <fullName evidence="4">NACHT domain-containing protein</fullName>
    </recommendedName>
</protein>
<dbReference type="Proteomes" id="UP000231358">
    <property type="component" value="Unassembled WGS sequence"/>
</dbReference>
<dbReference type="Pfam" id="PF07000">
    <property type="entry name" value="DUF1308"/>
    <property type="match status" value="1"/>
</dbReference>
<dbReference type="SUPFAM" id="SSF48403">
    <property type="entry name" value="Ankyrin repeat"/>
    <property type="match status" value="1"/>
</dbReference>
<dbReference type="Gene3D" id="3.40.50.300">
    <property type="entry name" value="P-loop containing nucleotide triphosphate hydrolases"/>
    <property type="match status" value="1"/>
</dbReference>
<keyword evidence="6" id="KW-1185">Reference proteome</keyword>
<dbReference type="InterPro" id="IPR056884">
    <property type="entry name" value="NPHP3-like_N"/>
</dbReference>
<dbReference type="Pfam" id="PF24883">
    <property type="entry name" value="NPHP3_N"/>
    <property type="match status" value="1"/>
</dbReference>
<proteinExistence type="predicted"/>
<dbReference type="InterPro" id="IPR007111">
    <property type="entry name" value="NACHT_NTPase"/>
</dbReference>
<feature type="repeat" description="ANK" evidence="2">
    <location>
        <begin position="636"/>
        <end position="668"/>
    </location>
</feature>
<feature type="domain" description="NACHT" evidence="4">
    <location>
        <begin position="176"/>
        <end position="320"/>
    </location>
</feature>
<keyword evidence="1" id="KW-0677">Repeat</keyword>
<organism evidence="5 6">
    <name type="scientific">Aspergillus arachidicola</name>
    <dbReference type="NCBI Taxonomy" id="656916"/>
    <lineage>
        <taxon>Eukaryota</taxon>
        <taxon>Fungi</taxon>
        <taxon>Dikarya</taxon>
        <taxon>Ascomycota</taxon>
        <taxon>Pezizomycotina</taxon>
        <taxon>Eurotiomycetes</taxon>
        <taxon>Eurotiomycetidae</taxon>
        <taxon>Eurotiales</taxon>
        <taxon>Aspergillaceae</taxon>
        <taxon>Aspergillus</taxon>
        <taxon>Aspergillus subgen. Circumdati</taxon>
    </lineage>
</organism>
<dbReference type="SUPFAM" id="SSF52540">
    <property type="entry name" value="P-loop containing nucleoside triphosphate hydrolases"/>
    <property type="match status" value="1"/>
</dbReference>
<dbReference type="STRING" id="656916.A0A2G7G9L5"/>
<dbReference type="PROSITE" id="PS50837">
    <property type="entry name" value="NACHT"/>
    <property type="match status" value="1"/>
</dbReference>
<accession>A0A2G7G9L5</accession>
<evidence type="ECO:0000256" key="3">
    <source>
        <dbReference type="SAM" id="MobiDB-lite"/>
    </source>
</evidence>
<feature type="compositionally biased region" description="Basic and acidic residues" evidence="3">
    <location>
        <begin position="1047"/>
        <end position="1056"/>
    </location>
</feature>
<feature type="region of interest" description="Disordered" evidence="3">
    <location>
        <begin position="1038"/>
        <end position="1064"/>
    </location>
</feature>
<sequence length="1365" mass="153528">MSFGFSIGDFLAVIELANKIRKEFVGAPSQFKAINDEVRNLSFILQDVEVDLSGKELSDTQRSELQVITDSCRCVCDEIYEKINIYRVLESDHSTGLRRVVRVWKRLKWEQDDIKDLRTRISSNISLLNAFNGRITRGNVAELLHRQDETERQAILTGSPRKPCCAAETWVENPQQTLFCPGIPGAGKTTLMSLVIDELYKRYGNDSDIGIVFIYSNFKDEWTMYQLLSTLLKQLIQRQPSIPSDLKDIYDYHHKHGTQPPPEDILWCLDTIASSYKKIFMVIDALDECRSAIESRDRIMTTILNLQALHHVSLLATSRPILEISDQFKEMPTLEIRAPNEDVQRYLRNHLGRLPRFVSRDAGLQDEIVTEIAEAVDGMFLLAQLHLDSLVGKMSPKALRNALKRLPTGTDAVNSAYKNVMSQIEGQVADQIELVKNVLAWVVCENHLDQDNLPEIEDMVSVCAGLITADARSGIVRLVHHTAQRYSEQTWMDWFPDAHSKIAATCITYLSFDIYKTEFQQTLSMERLFGSSRVARMGDFEGSLKLYPLYTYPARYWATHCHMQQGSHELVLSLLQDETKSAACGQALAIMEREFWCSSSAPLHISGSHLAVYFGLEDMLQGLIENSSQANTPGENGETPLSWAVRIGNQSLVKLLLEKGADPNTRDNQLRMPLSRAAEQGCETIVKLLLDKCADPSIMDRDGRSSLSWAAEKGHEEVVRPHLEKDVDLESKDNSGRTPLSWAAKNGQTVAADLLLKKGANPVAKDDKGRTPIFWAFDSRDKLTVRLLLSTLSIFLSRGGAGDSLILRSGTDVSALEDALRDVGVGVEQVKFTRLTERLQLDKKTPNMTNEDRYSPTPETYERSQALALALVERCRDLINDLDAFRALLEKTQRNPQLVEIRSLRSNVVSELRTLEKVSGQICALADAAVAAAADGEEEEQEVEPRLMHALRSTNLPFYETVWQIARRSCTGLVAFGKRFYWDGDGVVEDEGKKRPNKDKRKSVFVDIVADDGLEWVKVSTISETRLLFEMAKKGWEADSDAESGEEERTVLRNFDDDGGSDDEDEDEIELVKLASDMRKAANRTRIEEGESREIDDLLKALRHYDITVECGEGALSSRVGGNDDDATSATAEGHLHHLLPTPFKSFTSTLNVDCTLLLALVSDVSHFKNIEPSPEYHRAIIRQLEFERERPLLATELWPAMEGHNLVCTDEATRRMREIVNTIGTDTEKRRTEILFGDTPSESRGTKSVIQEFQELSDYEIPPQLTIPVKTVKAKSLIDSAIEQGKLPPVFQKVAEVLSNINHSVFFYGWVTGMTTISSNRTVVKQIETIIEQHRNGDEDLEGPQVWVCDTARSLIGKEKGRKS</sequence>
<feature type="repeat" description="ANK" evidence="2">
    <location>
        <begin position="702"/>
        <end position="734"/>
    </location>
</feature>
<dbReference type="PROSITE" id="PS50088">
    <property type="entry name" value="ANK_REPEAT"/>
    <property type="match status" value="3"/>
</dbReference>
<dbReference type="Pfam" id="PF12796">
    <property type="entry name" value="Ank_2"/>
    <property type="match status" value="2"/>
</dbReference>
<evidence type="ECO:0000259" key="4">
    <source>
        <dbReference type="PROSITE" id="PS50837"/>
    </source>
</evidence>
<dbReference type="EMBL" id="NEXV01000053">
    <property type="protein sequence ID" value="PIG89533.1"/>
    <property type="molecule type" value="Genomic_DNA"/>
</dbReference>
<feature type="repeat" description="ANK" evidence="2">
    <location>
        <begin position="735"/>
        <end position="767"/>
    </location>
</feature>
<dbReference type="PANTHER" id="PTHR10039:SF15">
    <property type="entry name" value="NACHT DOMAIN-CONTAINING PROTEIN"/>
    <property type="match status" value="1"/>
</dbReference>
<evidence type="ECO:0000313" key="6">
    <source>
        <dbReference type="Proteomes" id="UP000231358"/>
    </source>
</evidence>
<evidence type="ECO:0000256" key="2">
    <source>
        <dbReference type="PROSITE-ProRule" id="PRU00023"/>
    </source>
</evidence>
<name>A0A2G7G9L5_9EURO</name>
<dbReference type="SMART" id="SM00248">
    <property type="entry name" value="ANK"/>
    <property type="match status" value="5"/>
</dbReference>
<dbReference type="Gene3D" id="1.25.40.20">
    <property type="entry name" value="Ankyrin repeat-containing domain"/>
    <property type="match status" value="1"/>
</dbReference>
<comment type="caution">
    <text evidence="5">The sequence shown here is derived from an EMBL/GenBank/DDBJ whole genome shotgun (WGS) entry which is preliminary data.</text>
</comment>
<evidence type="ECO:0000256" key="1">
    <source>
        <dbReference type="ARBA" id="ARBA00022737"/>
    </source>
</evidence>
<dbReference type="InterPro" id="IPR002110">
    <property type="entry name" value="Ankyrin_rpt"/>
</dbReference>
<dbReference type="InterPro" id="IPR027417">
    <property type="entry name" value="P-loop_NTPase"/>
</dbReference>
<dbReference type="InterPro" id="IPR010733">
    <property type="entry name" value="DUF1308"/>
</dbReference>
<gene>
    <name evidence="5" type="ORF">AARAC_006867</name>
</gene>
<dbReference type="PROSITE" id="PS50297">
    <property type="entry name" value="ANK_REP_REGION"/>
    <property type="match status" value="3"/>
</dbReference>
<evidence type="ECO:0000313" key="5">
    <source>
        <dbReference type="EMBL" id="PIG89533.1"/>
    </source>
</evidence>